<dbReference type="EMBL" id="JAYWIO010000002">
    <property type="protein sequence ID" value="KAK7282842.1"/>
    <property type="molecule type" value="Genomic_DNA"/>
</dbReference>
<keyword evidence="3" id="KW-1185">Reference proteome</keyword>
<gene>
    <name evidence="1" type="ORF">RIF29_11927</name>
    <name evidence="2" type="ORF">RIF29_11929</name>
</gene>
<reference evidence="2 3" key="1">
    <citation type="submission" date="2024-01" db="EMBL/GenBank/DDBJ databases">
        <title>The genomes of 5 underutilized Papilionoideae crops provide insights into root nodulation and disease resistanc.</title>
        <authorList>
            <person name="Yuan L."/>
        </authorList>
    </citation>
    <scope>NUCLEOTIDE SEQUENCE [LARGE SCALE GENOMIC DNA]</scope>
    <source>
        <strain evidence="2">ZHUSHIDOU_FW_LH</strain>
        <tissue evidence="2">Leaf</tissue>
    </source>
</reference>
<evidence type="ECO:0000313" key="3">
    <source>
        <dbReference type="Proteomes" id="UP001372338"/>
    </source>
</evidence>
<evidence type="ECO:0000313" key="1">
    <source>
        <dbReference type="EMBL" id="KAK7282842.1"/>
    </source>
</evidence>
<evidence type="ECO:0008006" key="4">
    <source>
        <dbReference type="Google" id="ProtNLM"/>
    </source>
</evidence>
<name>A0AAN9P1N7_CROPI</name>
<comment type="caution">
    <text evidence="2">The sequence shown here is derived from an EMBL/GenBank/DDBJ whole genome shotgun (WGS) entry which is preliminary data.</text>
</comment>
<organism evidence="2 3">
    <name type="scientific">Crotalaria pallida</name>
    <name type="common">Smooth rattlebox</name>
    <name type="synonym">Crotalaria striata</name>
    <dbReference type="NCBI Taxonomy" id="3830"/>
    <lineage>
        <taxon>Eukaryota</taxon>
        <taxon>Viridiplantae</taxon>
        <taxon>Streptophyta</taxon>
        <taxon>Embryophyta</taxon>
        <taxon>Tracheophyta</taxon>
        <taxon>Spermatophyta</taxon>
        <taxon>Magnoliopsida</taxon>
        <taxon>eudicotyledons</taxon>
        <taxon>Gunneridae</taxon>
        <taxon>Pentapetalae</taxon>
        <taxon>rosids</taxon>
        <taxon>fabids</taxon>
        <taxon>Fabales</taxon>
        <taxon>Fabaceae</taxon>
        <taxon>Papilionoideae</taxon>
        <taxon>50 kb inversion clade</taxon>
        <taxon>genistoids sensu lato</taxon>
        <taxon>core genistoids</taxon>
        <taxon>Crotalarieae</taxon>
        <taxon>Crotalaria</taxon>
    </lineage>
</organism>
<evidence type="ECO:0000313" key="2">
    <source>
        <dbReference type="EMBL" id="KAK7282844.1"/>
    </source>
</evidence>
<proteinExistence type="predicted"/>
<accession>A0AAN9P1N7</accession>
<dbReference type="Proteomes" id="UP001372338">
    <property type="component" value="Unassembled WGS sequence"/>
</dbReference>
<protein>
    <recommendedName>
        <fullName evidence="4">Reverse transcriptase zinc-binding domain-containing protein</fullName>
    </recommendedName>
</protein>
<sequence>MTHDASCNLCKYQEETILHAMRDCPYAWLVWRKFLSPSHWDKFCIDNIEDWMVECLTTIMGTQTLQHWRVTFGTVLEALWRQRNKKIFEDEPINTEGCYRQIKYMVVDTISSLKSDIKNLTAVAFFLSTLAIVPIDEPQSGAESISLFQSVKFLQQLWKLELNSPLI</sequence>
<dbReference type="EMBL" id="JAYWIO010000002">
    <property type="protein sequence ID" value="KAK7282844.1"/>
    <property type="molecule type" value="Genomic_DNA"/>
</dbReference>
<dbReference type="AlphaFoldDB" id="A0AAN9P1N7"/>